<protein>
    <submittedName>
        <fullName evidence="2">Uncharacterized protein</fullName>
    </submittedName>
</protein>
<name>A0A2I6UGF5_9CAUD</name>
<dbReference type="EMBL" id="MF580956">
    <property type="protein sequence ID" value="AUO79006.1"/>
    <property type="molecule type" value="Genomic_DNA"/>
</dbReference>
<dbReference type="Proteomes" id="UP000241693">
    <property type="component" value="Segment"/>
</dbReference>
<accession>A0A2I6UGF5</accession>
<dbReference type="RefSeq" id="YP_009639403.1">
    <property type="nucleotide sequence ID" value="NC_042349.1"/>
</dbReference>
<evidence type="ECO:0000313" key="3">
    <source>
        <dbReference type="Proteomes" id="UP000241693"/>
    </source>
</evidence>
<keyword evidence="3" id="KW-1185">Reference proteome</keyword>
<feature type="coiled-coil region" evidence="1">
    <location>
        <begin position="6"/>
        <end position="33"/>
    </location>
</feature>
<evidence type="ECO:0000256" key="1">
    <source>
        <dbReference type="SAM" id="Coils"/>
    </source>
</evidence>
<sequence>MDEQILNDENINADDIERLLSNAKAQLDSLSEAVPFAWLESRDAMLSVSEVEGYNPEEVYADAKELAALRDRLESRIETLETLARQVA</sequence>
<organism evidence="2 3">
    <name type="scientific">Salinibacter phage M8CC-19</name>
    <dbReference type="NCBI Taxonomy" id="2681613"/>
    <lineage>
        <taxon>Viruses</taxon>
        <taxon>Duplodnaviria</taxon>
        <taxon>Heunggongvirae</taxon>
        <taxon>Uroviricota</taxon>
        <taxon>Caudoviricetes</taxon>
        <taxon>Kryptosalinivirus</taxon>
        <taxon>Kryptosalinivirus M8CC19</taxon>
    </lineage>
</organism>
<dbReference type="GeneID" id="40236195"/>
<reference evidence="2 3" key="1">
    <citation type="submission" date="2017-07" db="EMBL/GenBank/DDBJ databases">
        <title>Characterization of ecologically diverse viruses infecting co-occurring strains of cosmopolitan hyperhalophilic Bacteroidetes.</title>
        <authorList>
            <person name="Villamor J."/>
            <person name="Ramos-Barbero M.D."/>
            <person name="Gonzalez-Torres P."/>
            <person name="Gabaldon T."/>
            <person name="Rollesso-Mora R."/>
            <person name="Meseguer I."/>
            <person name="Martinez-Garcia M."/>
            <person name="Santos F."/>
            <person name="Anton J."/>
        </authorList>
    </citation>
    <scope>NUCLEOTIDE SEQUENCE [LARGE SCALE GENOMIC DNA]</scope>
</reference>
<dbReference type="KEGG" id="vg:40236195"/>
<evidence type="ECO:0000313" key="2">
    <source>
        <dbReference type="EMBL" id="AUO79006.1"/>
    </source>
</evidence>
<proteinExistence type="predicted"/>
<keyword evidence="1" id="KW-0175">Coiled coil</keyword>